<proteinExistence type="predicted"/>
<dbReference type="EMBL" id="MN739725">
    <property type="protein sequence ID" value="QHT23134.1"/>
    <property type="molecule type" value="Genomic_DNA"/>
</dbReference>
<evidence type="ECO:0000256" key="1">
    <source>
        <dbReference type="SAM" id="Phobius"/>
    </source>
</evidence>
<dbReference type="AlphaFoldDB" id="A0A6C0E260"/>
<reference evidence="2" key="1">
    <citation type="journal article" date="2020" name="Nature">
        <title>Giant virus diversity and host interactions through global metagenomics.</title>
        <authorList>
            <person name="Schulz F."/>
            <person name="Roux S."/>
            <person name="Paez-Espino D."/>
            <person name="Jungbluth S."/>
            <person name="Walsh D.A."/>
            <person name="Denef V.J."/>
            <person name="McMahon K.D."/>
            <person name="Konstantinidis K.T."/>
            <person name="Eloe-Fadrosh E.A."/>
            <person name="Kyrpides N.C."/>
            <person name="Woyke T."/>
        </authorList>
    </citation>
    <scope>NUCLEOTIDE SEQUENCE</scope>
    <source>
        <strain evidence="2">GVMAG-M-3300023179-114</strain>
    </source>
</reference>
<organism evidence="2">
    <name type="scientific">viral metagenome</name>
    <dbReference type="NCBI Taxonomy" id="1070528"/>
    <lineage>
        <taxon>unclassified sequences</taxon>
        <taxon>metagenomes</taxon>
        <taxon>organismal metagenomes</taxon>
    </lineage>
</organism>
<keyword evidence="1" id="KW-0812">Transmembrane</keyword>
<feature type="transmembrane region" description="Helical" evidence="1">
    <location>
        <begin position="6"/>
        <end position="26"/>
    </location>
</feature>
<accession>A0A6C0E260</accession>
<keyword evidence="1" id="KW-1133">Transmembrane helix</keyword>
<protein>
    <submittedName>
        <fullName evidence="2">Uncharacterized protein</fullName>
    </submittedName>
</protein>
<name>A0A6C0E260_9ZZZZ</name>
<keyword evidence="1" id="KW-0472">Membrane</keyword>
<sequence>MIAWIIQIILISILFIFLVHHLICFLKNTLTIPKTKDLVRSTNQKYDTMYSVIHEKPLTDTSYIDLLPTTESTSTNMKDELKNFLKSTFEKG</sequence>
<evidence type="ECO:0000313" key="2">
    <source>
        <dbReference type="EMBL" id="QHT23134.1"/>
    </source>
</evidence>